<dbReference type="Proteomes" id="UP001291653">
    <property type="component" value="Unassembled WGS sequence"/>
</dbReference>
<dbReference type="SUPFAM" id="SSF51735">
    <property type="entry name" value="NAD(P)-binding Rossmann-fold domains"/>
    <property type="match status" value="1"/>
</dbReference>
<proteinExistence type="predicted"/>
<evidence type="ECO:0000313" key="3">
    <source>
        <dbReference type="Proteomes" id="UP001291653"/>
    </source>
</evidence>
<accession>A0ABQ5NZT9</accession>
<organism evidence="2 3">
    <name type="scientific">Streptomyces yaizuensis</name>
    <dbReference type="NCBI Taxonomy" id="2989713"/>
    <lineage>
        <taxon>Bacteria</taxon>
        <taxon>Bacillati</taxon>
        <taxon>Actinomycetota</taxon>
        <taxon>Actinomycetes</taxon>
        <taxon>Kitasatosporales</taxon>
        <taxon>Streptomycetaceae</taxon>
        <taxon>Streptomyces</taxon>
    </lineage>
</organism>
<comment type="caution">
    <text evidence="2">The sequence shown here is derived from an EMBL/GenBank/DDBJ whole genome shotgun (WGS) entry which is preliminary data.</text>
</comment>
<dbReference type="Pfam" id="PF13460">
    <property type="entry name" value="NAD_binding_10"/>
    <property type="match status" value="1"/>
</dbReference>
<dbReference type="Gene3D" id="3.40.50.720">
    <property type="entry name" value="NAD(P)-binding Rossmann-like Domain"/>
    <property type="match status" value="1"/>
</dbReference>
<dbReference type="PANTHER" id="PTHR15020">
    <property type="entry name" value="FLAVIN REDUCTASE-RELATED"/>
    <property type="match status" value="1"/>
</dbReference>
<protein>
    <recommendedName>
        <fullName evidence="1">NAD(P)-binding domain-containing protein</fullName>
    </recommendedName>
</protein>
<evidence type="ECO:0000259" key="1">
    <source>
        <dbReference type="Pfam" id="PF13460"/>
    </source>
</evidence>
<keyword evidence="3" id="KW-1185">Reference proteome</keyword>
<reference evidence="2 3" key="1">
    <citation type="submission" date="2022-10" db="EMBL/GenBank/DDBJ databases">
        <title>Draft genome sequence of Streptomyces sp. YSPA8.</title>
        <authorList>
            <person name="Moriuchi R."/>
            <person name="Dohra H."/>
            <person name="Yamamura H."/>
            <person name="Kodani S."/>
        </authorList>
    </citation>
    <scope>NUCLEOTIDE SEQUENCE [LARGE SCALE GENOMIC DNA]</scope>
    <source>
        <strain evidence="2 3">YSPA8</strain>
    </source>
</reference>
<gene>
    <name evidence="2" type="ORF">SYYSPA8_16300</name>
</gene>
<evidence type="ECO:0000313" key="2">
    <source>
        <dbReference type="EMBL" id="GLF95879.1"/>
    </source>
</evidence>
<name>A0ABQ5NZT9_9ACTN</name>
<dbReference type="InterPro" id="IPR016040">
    <property type="entry name" value="NAD(P)-bd_dom"/>
</dbReference>
<feature type="domain" description="NAD(P)-binding" evidence="1">
    <location>
        <begin position="6"/>
        <end position="103"/>
    </location>
</feature>
<dbReference type="PANTHER" id="PTHR15020:SF50">
    <property type="entry name" value="UPF0659 PROTEIN YMR090W"/>
    <property type="match status" value="1"/>
</dbReference>
<sequence>MILVTGATGNIGSALVRQLSTDGGEPVRALTRDPARAAFPRGVDAVRGDPTRPESLPTALVGVRALVLVPGLGDDAGVLATAREAGVEHVVLVSSITALTPSAPRARPREPGVQPR</sequence>
<dbReference type="EMBL" id="BSBI01000006">
    <property type="protein sequence ID" value="GLF95879.1"/>
    <property type="molecule type" value="Genomic_DNA"/>
</dbReference>
<dbReference type="InterPro" id="IPR036291">
    <property type="entry name" value="NAD(P)-bd_dom_sf"/>
</dbReference>